<accession>A0A858RGM9</accession>
<feature type="domain" description="Glycine transporter" evidence="8">
    <location>
        <begin position="5"/>
        <end position="76"/>
    </location>
</feature>
<name>A0A858RGM9_9BACT</name>
<feature type="domain" description="Glycine transporter" evidence="8">
    <location>
        <begin position="91"/>
        <end position="163"/>
    </location>
</feature>
<dbReference type="Pfam" id="PF03458">
    <property type="entry name" value="Gly_transporter"/>
    <property type="match status" value="2"/>
</dbReference>
<organism evidence="9 10">
    <name type="scientific">Luteolibacter luteus</name>
    <dbReference type="NCBI Taxonomy" id="2728835"/>
    <lineage>
        <taxon>Bacteria</taxon>
        <taxon>Pseudomonadati</taxon>
        <taxon>Verrucomicrobiota</taxon>
        <taxon>Verrucomicrobiia</taxon>
        <taxon>Verrucomicrobiales</taxon>
        <taxon>Verrucomicrobiaceae</taxon>
        <taxon>Luteolibacter</taxon>
    </lineage>
</organism>
<comment type="similarity">
    <text evidence="2">Belongs to the UPF0126 family.</text>
</comment>
<evidence type="ECO:0000259" key="8">
    <source>
        <dbReference type="Pfam" id="PF03458"/>
    </source>
</evidence>
<dbReference type="GO" id="GO:0005886">
    <property type="term" value="C:plasma membrane"/>
    <property type="evidence" value="ECO:0007669"/>
    <property type="project" value="UniProtKB-SubCell"/>
</dbReference>
<dbReference type="KEGG" id="luo:HHL09_09160"/>
<dbReference type="Proteomes" id="UP000501812">
    <property type="component" value="Chromosome"/>
</dbReference>
<feature type="transmembrane region" description="Helical" evidence="7">
    <location>
        <begin position="63"/>
        <end position="82"/>
    </location>
</feature>
<keyword evidence="10" id="KW-1185">Reference proteome</keyword>
<dbReference type="InterPro" id="IPR005115">
    <property type="entry name" value="Gly_transporter"/>
</dbReference>
<feature type="transmembrane region" description="Helical" evidence="7">
    <location>
        <begin position="148"/>
        <end position="166"/>
    </location>
</feature>
<evidence type="ECO:0000256" key="6">
    <source>
        <dbReference type="ARBA" id="ARBA00023136"/>
    </source>
</evidence>
<evidence type="ECO:0000256" key="7">
    <source>
        <dbReference type="SAM" id="Phobius"/>
    </source>
</evidence>
<feature type="transmembrane region" description="Helical" evidence="7">
    <location>
        <begin position="29"/>
        <end position="51"/>
    </location>
</feature>
<feature type="transmembrane region" description="Helical" evidence="7">
    <location>
        <begin position="89"/>
        <end position="107"/>
    </location>
</feature>
<evidence type="ECO:0000256" key="4">
    <source>
        <dbReference type="ARBA" id="ARBA00022692"/>
    </source>
</evidence>
<protein>
    <submittedName>
        <fullName evidence="9">Trimeric intracellular cation channel family protein</fullName>
    </submittedName>
</protein>
<evidence type="ECO:0000256" key="5">
    <source>
        <dbReference type="ARBA" id="ARBA00022989"/>
    </source>
</evidence>
<feature type="transmembrane region" description="Helical" evidence="7">
    <location>
        <begin position="113"/>
        <end position="136"/>
    </location>
</feature>
<gene>
    <name evidence="9" type="ORF">HHL09_09160</name>
</gene>
<keyword evidence="5 7" id="KW-1133">Transmembrane helix</keyword>
<comment type="subcellular location">
    <subcellularLocation>
        <location evidence="1">Cell membrane</location>
        <topology evidence="1">Multi-pass membrane protein</topology>
    </subcellularLocation>
</comment>
<dbReference type="EMBL" id="CP051774">
    <property type="protein sequence ID" value="QJE95942.1"/>
    <property type="molecule type" value="Genomic_DNA"/>
</dbReference>
<evidence type="ECO:0000256" key="3">
    <source>
        <dbReference type="ARBA" id="ARBA00022475"/>
    </source>
</evidence>
<keyword evidence="4 7" id="KW-0812">Transmembrane</keyword>
<proteinExistence type="inferred from homology"/>
<evidence type="ECO:0000313" key="10">
    <source>
        <dbReference type="Proteomes" id="UP000501812"/>
    </source>
</evidence>
<feature type="transmembrane region" description="Helical" evidence="7">
    <location>
        <begin position="172"/>
        <end position="193"/>
    </location>
</feature>
<evidence type="ECO:0000256" key="1">
    <source>
        <dbReference type="ARBA" id="ARBA00004651"/>
    </source>
</evidence>
<keyword evidence="3" id="KW-1003">Cell membrane</keyword>
<dbReference type="PANTHER" id="PTHR30506:SF3">
    <property type="entry name" value="UPF0126 INNER MEMBRANE PROTEIN YADS-RELATED"/>
    <property type="match status" value="1"/>
</dbReference>
<evidence type="ECO:0000313" key="9">
    <source>
        <dbReference type="EMBL" id="QJE95942.1"/>
    </source>
</evidence>
<evidence type="ECO:0000256" key="2">
    <source>
        <dbReference type="ARBA" id="ARBA00008193"/>
    </source>
</evidence>
<dbReference type="PANTHER" id="PTHR30506">
    <property type="entry name" value="INNER MEMBRANE PROTEIN"/>
    <property type="match status" value="1"/>
</dbReference>
<reference evidence="9 10" key="1">
    <citation type="submission" date="2020-04" db="EMBL/GenBank/DDBJ databases">
        <title>Luteolibacter sp. G-1-1-1 isolated from soil.</title>
        <authorList>
            <person name="Dahal R.H."/>
        </authorList>
    </citation>
    <scope>NUCLEOTIDE SEQUENCE [LARGE SCALE GENOMIC DNA]</scope>
    <source>
        <strain evidence="9 10">G-1-1-1</strain>
    </source>
</reference>
<sequence length="198" mass="21174">MIHYVWETVGTLVFCVSGAIAAREKEMDWFGMFVMAFVTGAGGGLLRSVLIGDVPPQFLKNPMTFGLAAGGTVIALAGSEWWRKMRRAVSVVDALGLGLFTVTGIRISQAHGLPWWACLALGVISATFGGLLRDVLRNEIPLVLRKEIYATACIIGGLALLGLDRLGLHEGVVLGITSTLVVVIRLLAIRYAIHQSTG</sequence>
<dbReference type="AlphaFoldDB" id="A0A858RGM9"/>
<feature type="transmembrane region" description="Helical" evidence="7">
    <location>
        <begin position="6"/>
        <end position="22"/>
    </location>
</feature>
<dbReference type="RefSeq" id="WP_169454255.1">
    <property type="nucleotide sequence ID" value="NZ_CP051774.1"/>
</dbReference>
<keyword evidence="6 7" id="KW-0472">Membrane</keyword>